<feature type="transmembrane region" description="Helical" evidence="2">
    <location>
        <begin position="20"/>
        <end position="39"/>
    </location>
</feature>
<feature type="transmembrane region" description="Helical" evidence="2">
    <location>
        <begin position="351"/>
        <end position="370"/>
    </location>
</feature>
<gene>
    <name evidence="4" type="ORF">MXD59_02940</name>
</gene>
<evidence type="ECO:0000256" key="1">
    <source>
        <dbReference type="SAM" id="MobiDB-lite"/>
    </source>
</evidence>
<comment type="caution">
    <text evidence="4">The sequence shown here is derived from an EMBL/GenBank/DDBJ whole genome shotgun (WGS) entry which is preliminary data.</text>
</comment>
<dbReference type="InterPro" id="IPR002656">
    <property type="entry name" value="Acyl_transf_3_dom"/>
</dbReference>
<keyword evidence="5" id="KW-1185">Reference proteome</keyword>
<dbReference type="Pfam" id="PF01757">
    <property type="entry name" value="Acyl_transf_3"/>
    <property type="match status" value="1"/>
</dbReference>
<reference evidence="4 5" key="1">
    <citation type="submission" date="2022-04" db="EMBL/GenBank/DDBJ databases">
        <title>Genome diversity in the genus Frankia.</title>
        <authorList>
            <person name="Carlos-Shanley C."/>
            <person name="Hahn D."/>
        </authorList>
    </citation>
    <scope>NUCLEOTIDE SEQUENCE [LARGE SCALE GENOMIC DNA]</scope>
    <source>
        <strain evidence="4 5">Ag45/Mut15</strain>
    </source>
</reference>
<keyword evidence="2" id="KW-1133">Transmembrane helix</keyword>
<protein>
    <submittedName>
        <fullName evidence="4">Acyltransferase</fullName>
    </submittedName>
</protein>
<feature type="transmembrane region" description="Helical" evidence="2">
    <location>
        <begin position="311"/>
        <end position="330"/>
    </location>
</feature>
<evidence type="ECO:0000313" key="4">
    <source>
        <dbReference type="EMBL" id="MCK9874748.1"/>
    </source>
</evidence>
<feature type="compositionally biased region" description="Pro residues" evidence="1">
    <location>
        <begin position="213"/>
        <end position="232"/>
    </location>
</feature>
<organism evidence="4 5">
    <name type="scientific">Frankia umida</name>
    <dbReference type="NCBI Taxonomy" id="573489"/>
    <lineage>
        <taxon>Bacteria</taxon>
        <taxon>Bacillati</taxon>
        <taxon>Actinomycetota</taxon>
        <taxon>Actinomycetes</taxon>
        <taxon>Frankiales</taxon>
        <taxon>Frankiaceae</taxon>
        <taxon>Frankia</taxon>
    </lineage>
</organism>
<evidence type="ECO:0000313" key="5">
    <source>
        <dbReference type="Proteomes" id="UP001201873"/>
    </source>
</evidence>
<evidence type="ECO:0000256" key="2">
    <source>
        <dbReference type="SAM" id="Phobius"/>
    </source>
</evidence>
<feature type="transmembrane region" description="Helical" evidence="2">
    <location>
        <begin position="149"/>
        <end position="166"/>
    </location>
</feature>
<name>A0ABT0JT74_9ACTN</name>
<feature type="transmembrane region" description="Helical" evidence="2">
    <location>
        <begin position="178"/>
        <end position="197"/>
    </location>
</feature>
<feature type="region of interest" description="Disordered" evidence="1">
    <location>
        <begin position="582"/>
        <end position="605"/>
    </location>
</feature>
<proteinExistence type="predicted"/>
<dbReference type="PANTHER" id="PTHR23028">
    <property type="entry name" value="ACETYLTRANSFERASE"/>
    <property type="match status" value="1"/>
</dbReference>
<feature type="region of interest" description="Disordered" evidence="1">
    <location>
        <begin position="213"/>
        <end position="265"/>
    </location>
</feature>
<dbReference type="PANTHER" id="PTHR23028:SF53">
    <property type="entry name" value="ACYL_TRANSF_3 DOMAIN-CONTAINING PROTEIN"/>
    <property type="match status" value="1"/>
</dbReference>
<sequence length="605" mass="66215">MICIYVILAGHMGAIRASNVAVDVFFVLSGFLITALLLAEHHRTGTVSIGRFLVRRAFRLMPAMWVYLFVGLLVTALFKWDDTAFRDDFVGSATSAFFNVNNWYKVAHPEAGGRWLAHVWSLSLEEQFYLLWPVMFVLVRRSARLRRHLGLILLGLVLMLAGWTYVLAGDGAPHTRVYLALDTHVAPLLIGCLLAVWRDTRLRALSRAEDLAPPVPPTPPLPLPLPSTPPGPSGRRVASTWSAARAQGHRRHASRPRTGSDSTTGATAAVVRRWPAGRRIAALGLAAAIGLVLFAFLGPNKNVHAANWLDRAAYLPSALLAAIVVLSADLRRDAAWVRLLGRPRMASLGKMTFSVYLWHYPVISAANGQLVPRIGLWPAVVCAAAASTFVAYFSHRLIERPAQRMRPGWADTPRGPRRAAVAVAERFAHPAERRVEDTAGLRWRWESADEGRPSPRAGMVRAGEDTLALRRGSPTRSSELGYPWSSEPETDDVWVDEGYARVPVGYASHAARGMDTHGDVRYADVPVDPVGAVPGPPAPPAYDHRWSVAGWDPVTGPSRLPADPAYVDEVYPGELIVAPRETGVPARVEDPWHSSRGVSRRPLAG</sequence>
<dbReference type="Proteomes" id="UP001201873">
    <property type="component" value="Unassembled WGS sequence"/>
</dbReference>
<dbReference type="EMBL" id="JALKFT010000002">
    <property type="protein sequence ID" value="MCK9874748.1"/>
    <property type="molecule type" value="Genomic_DNA"/>
</dbReference>
<feature type="domain" description="Acyltransferase 3" evidence="3">
    <location>
        <begin position="16"/>
        <end position="393"/>
    </location>
</feature>
<feature type="transmembrane region" description="Helical" evidence="2">
    <location>
        <begin position="60"/>
        <end position="78"/>
    </location>
</feature>
<keyword evidence="2" id="KW-0472">Membrane</keyword>
<accession>A0ABT0JT74</accession>
<keyword evidence="2" id="KW-0812">Transmembrane</keyword>
<feature type="transmembrane region" description="Helical" evidence="2">
    <location>
        <begin position="376"/>
        <end position="395"/>
    </location>
</feature>
<keyword evidence="4" id="KW-0808">Transferase</keyword>
<feature type="transmembrane region" description="Helical" evidence="2">
    <location>
        <begin position="280"/>
        <end position="299"/>
    </location>
</feature>
<dbReference type="InterPro" id="IPR050879">
    <property type="entry name" value="Acyltransferase_3"/>
</dbReference>
<keyword evidence="4" id="KW-0012">Acyltransferase</keyword>
<dbReference type="GO" id="GO:0016746">
    <property type="term" value="F:acyltransferase activity"/>
    <property type="evidence" value="ECO:0007669"/>
    <property type="project" value="UniProtKB-KW"/>
</dbReference>
<evidence type="ECO:0000259" key="3">
    <source>
        <dbReference type="Pfam" id="PF01757"/>
    </source>
</evidence>